<protein>
    <recommendedName>
        <fullName evidence="6">J domain-containing protein</fullName>
    </recommendedName>
</protein>
<dbReference type="SMART" id="SM00271">
    <property type="entry name" value="DnaJ"/>
    <property type="match status" value="1"/>
</dbReference>
<evidence type="ECO:0000259" key="4">
    <source>
        <dbReference type="PROSITE" id="PS51379"/>
    </source>
</evidence>
<keyword evidence="2" id="KW-1133">Transmembrane helix</keyword>
<keyword evidence="2" id="KW-0812">Transmembrane</keyword>
<feature type="domain" description="4Fe-4S ferredoxin-type" evidence="4">
    <location>
        <begin position="152"/>
        <end position="182"/>
    </location>
</feature>
<dbReference type="EMBL" id="GCKF01027206">
    <property type="protein sequence ID" value="JAG98240.1"/>
    <property type="molecule type" value="Transcribed_RNA"/>
</dbReference>
<sequence length="511" mass="56115">MAALATKWSPQNPVDLRRPRPARFSTKTKSQRKSTRRRGGGSLRCRCALPGGAAAEADELGYDLYDLLGVESTAEQLQIRAAYRWLQKKCHPDVAGPDGHHMAILLNEAYAVLSDPAARRAYDGARAERVEAEGFTGRPLYSAWFGPADESRAVFVDEVKCIGCLKCALVAPKTFAIETVYGRARAVGQWADPEDTVRDAIRACPVDCISWVEKEKLPALEFLMSKQPRVAVRMNANNSVGARVGNVFVDAERFLEKLRKKQKRGSKFQESPAQREARMAAADQIRTSAGWWWHHFVGNQAKEYINYQRALKGAIVPLNWERRQQFSGATDSDKGSRSKTGPYEYQRINVTKELSEAAARRRMGRSPSTSKREQAVPEGDYWVPVNPGKSSGVTPPSNNVESDQILSEFPIYSVSSGNEEERVNLNPQESTMQIILSGIPLATSAAAGVRVGFGSGGGDAGGLETHLAGPLALHVINSFEMHVFLAASFWYVVGAVMASAVSAVLFTRKRP</sequence>
<proteinExistence type="predicted"/>
<keyword evidence="2" id="KW-0472">Membrane</keyword>
<evidence type="ECO:0000256" key="2">
    <source>
        <dbReference type="SAM" id="Phobius"/>
    </source>
</evidence>
<dbReference type="PROSITE" id="PS50076">
    <property type="entry name" value="DNAJ_2"/>
    <property type="match status" value="1"/>
</dbReference>
<dbReference type="PROSITE" id="PS51379">
    <property type="entry name" value="4FE4S_FER_2"/>
    <property type="match status" value="1"/>
</dbReference>
<dbReference type="InterPro" id="IPR001623">
    <property type="entry name" value="DnaJ_domain"/>
</dbReference>
<feature type="domain" description="J" evidence="3">
    <location>
        <begin position="63"/>
        <end position="126"/>
    </location>
</feature>
<dbReference type="Pfam" id="PF00226">
    <property type="entry name" value="DnaJ"/>
    <property type="match status" value="1"/>
</dbReference>
<dbReference type="Gene3D" id="3.30.70.20">
    <property type="match status" value="1"/>
</dbReference>
<dbReference type="PANTHER" id="PTHR45295">
    <property type="entry name" value="CHAPERONE PROTEIN DNAJ C76, CHLOROPLASTIC"/>
    <property type="match status" value="1"/>
</dbReference>
<accession>A0A0D6R8J3</accession>
<evidence type="ECO:0008006" key="6">
    <source>
        <dbReference type="Google" id="ProtNLM"/>
    </source>
</evidence>
<evidence type="ECO:0000313" key="5">
    <source>
        <dbReference type="EMBL" id="JAG98240.1"/>
    </source>
</evidence>
<dbReference type="InterPro" id="IPR036869">
    <property type="entry name" value="J_dom_sf"/>
</dbReference>
<dbReference type="CDD" id="cd06257">
    <property type="entry name" value="DnaJ"/>
    <property type="match status" value="1"/>
</dbReference>
<dbReference type="Gene3D" id="1.10.287.110">
    <property type="entry name" value="DnaJ domain"/>
    <property type="match status" value="1"/>
</dbReference>
<feature type="region of interest" description="Disordered" evidence="1">
    <location>
        <begin position="357"/>
        <end position="383"/>
    </location>
</feature>
<organism evidence="5">
    <name type="scientific">Araucaria cunninghamii</name>
    <name type="common">Hoop pine</name>
    <name type="synonym">Moreton Bay pine</name>
    <dbReference type="NCBI Taxonomy" id="56994"/>
    <lineage>
        <taxon>Eukaryota</taxon>
        <taxon>Viridiplantae</taxon>
        <taxon>Streptophyta</taxon>
        <taxon>Embryophyta</taxon>
        <taxon>Tracheophyta</taxon>
        <taxon>Spermatophyta</taxon>
        <taxon>Pinopsida</taxon>
        <taxon>Pinidae</taxon>
        <taxon>Conifers II</taxon>
        <taxon>Araucariales</taxon>
        <taxon>Araucariaceae</taxon>
        <taxon>Araucaria</taxon>
    </lineage>
</organism>
<evidence type="ECO:0000259" key="3">
    <source>
        <dbReference type="PROSITE" id="PS50076"/>
    </source>
</evidence>
<feature type="region of interest" description="Disordered" evidence="1">
    <location>
        <begin position="1"/>
        <end position="41"/>
    </location>
</feature>
<dbReference type="Pfam" id="PF13370">
    <property type="entry name" value="Fer4_13"/>
    <property type="match status" value="1"/>
</dbReference>
<dbReference type="PANTHER" id="PTHR45295:SF1">
    <property type="entry name" value="CHAPERONE PROTEIN DNAJ C76, CHLOROPLASTIC"/>
    <property type="match status" value="1"/>
</dbReference>
<dbReference type="SUPFAM" id="SSF54862">
    <property type="entry name" value="4Fe-4S ferredoxins"/>
    <property type="match status" value="1"/>
</dbReference>
<reference evidence="5" key="1">
    <citation type="submission" date="2015-03" db="EMBL/GenBank/DDBJ databases">
        <title>A transcriptome of Araucaria cunninghamii, an australian fine timber species.</title>
        <authorList>
            <person name="Jing Yi C.J.Y."/>
            <person name="Yin San L.Y.S."/>
            <person name="Abdul Karim S.S."/>
            <person name="Wan Azmi N.N."/>
            <person name="Hercus R.R."/>
            <person name="Croft L.L."/>
        </authorList>
    </citation>
    <scope>NUCLEOTIDE SEQUENCE</scope>
    <source>
        <strain evidence="5">MI0301</strain>
        <tissue evidence="5">Leaf</tissue>
    </source>
</reference>
<feature type="compositionally biased region" description="Basic residues" evidence="1">
    <location>
        <begin position="29"/>
        <end position="39"/>
    </location>
</feature>
<dbReference type="AlphaFoldDB" id="A0A0D6R8J3"/>
<dbReference type="InterPro" id="IPR017896">
    <property type="entry name" value="4Fe4S_Fe-S-bd"/>
</dbReference>
<feature type="transmembrane region" description="Helical" evidence="2">
    <location>
        <begin position="483"/>
        <end position="506"/>
    </location>
</feature>
<evidence type="ECO:0000256" key="1">
    <source>
        <dbReference type="SAM" id="MobiDB-lite"/>
    </source>
</evidence>
<name>A0A0D6R8J3_ARACU</name>
<dbReference type="SUPFAM" id="SSF46565">
    <property type="entry name" value="Chaperone J-domain"/>
    <property type="match status" value="1"/>
</dbReference>